<sequence>MELTCSKDFHEACFPMMIIWERITHAYTSDSPPQAWGLQVGEYGCQSWFINPGEKYVVLWDTFRSYWELKTPFGPVLHFTGPLFLDKSSKGLHIPPSLCVSSTDILTPASSDMVCEQMAKIVRFMKITITEKV</sequence>
<proteinExistence type="predicted"/>
<organism evidence="1 2">
    <name type="scientific">Eleutherodactylus coqui</name>
    <name type="common">Puerto Rican coqui</name>
    <dbReference type="NCBI Taxonomy" id="57060"/>
    <lineage>
        <taxon>Eukaryota</taxon>
        <taxon>Metazoa</taxon>
        <taxon>Chordata</taxon>
        <taxon>Craniata</taxon>
        <taxon>Vertebrata</taxon>
        <taxon>Euteleostomi</taxon>
        <taxon>Amphibia</taxon>
        <taxon>Batrachia</taxon>
        <taxon>Anura</taxon>
        <taxon>Neobatrachia</taxon>
        <taxon>Hyloidea</taxon>
        <taxon>Eleutherodactylidae</taxon>
        <taxon>Eleutherodactylinae</taxon>
        <taxon>Eleutherodactylus</taxon>
        <taxon>Eleutherodactylus</taxon>
    </lineage>
</organism>
<dbReference type="Proteomes" id="UP000770717">
    <property type="component" value="Unassembled WGS sequence"/>
</dbReference>
<dbReference type="EMBL" id="WNTK01000010">
    <property type="protein sequence ID" value="KAG9477518.1"/>
    <property type="molecule type" value="Genomic_DNA"/>
</dbReference>
<protein>
    <submittedName>
        <fullName evidence="1">Uncharacterized protein</fullName>
    </submittedName>
</protein>
<name>A0A8J6EWW1_ELECQ</name>
<keyword evidence="2" id="KW-1185">Reference proteome</keyword>
<evidence type="ECO:0000313" key="2">
    <source>
        <dbReference type="Proteomes" id="UP000770717"/>
    </source>
</evidence>
<gene>
    <name evidence="1" type="ORF">GDO78_002752</name>
</gene>
<accession>A0A8J6EWW1</accession>
<evidence type="ECO:0000313" key="1">
    <source>
        <dbReference type="EMBL" id="KAG9477518.1"/>
    </source>
</evidence>
<comment type="caution">
    <text evidence="1">The sequence shown here is derived from an EMBL/GenBank/DDBJ whole genome shotgun (WGS) entry which is preliminary data.</text>
</comment>
<reference evidence="1" key="1">
    <citation type="thesis" date="2020" institute="ProQuest LLC" country="789 East Eisenhower Parkway, Ann Arbor, MI, USA">
        <title>Comparative Genomics and Chromosome Evolution.</title>
        <authorList>
            <person name="Mudd A.B."/>
        </authorList>
    </citation>
    <scope>NUCLEOTIDE SEQUENCE</scope>
    <source>
        <strain evidence="1">HN-11 Male</strain>
        <tissue evidence="1">Kidney and liver</tissue>
    </source>
</reference>
<dbReference type="AlphaFoldDB" id="A0A8J6EWW1"/>